<dbReference type="GO" id="GO:0004190">
    <property type="term" value="F:aspartic-type endopeptidase activity"/>
    <property type="evidence" value="ECO:0007669"/>
    <property type="project" value="InterPro"/>
</dbReference>
<keyword evidence="3" id="KW-0812">Transmembrane</keyword>
<dbReference type="InterPro" id="IPR001461">
    <property type="entry name" value="Aspartic_peptidase_A1"/>
</dbReference>
<dbReference type="AlphaFoldDB" id="A0AAN7HS18"/>
<feature type="compositionally biased region" description="Basic and acidic residues" evidence="2">
    <location>
        <begin position="614"/>
        <end position="623"/>
    </location>
</feature>
<dbReference type="InterPro" id="IPR034164">
    <property type="entry name" value="Pepsin-like_dom"/>
</dbReference>
<dbReference type="EMBL" id="MU857619">
    <property type="protein sequence ID" value="KAK4249860.1"/>
    <property type="molecule type" value="Genomic_DNA"/>
</dbReference>
<evidence type="ECO:0000256" key="1">
    <source>
        <dbReference type="ARBA" id="ARBA00007447"/>
    </source>
</evidence>
<feature type="transmembrane region" description="Helical" evidence="3">
    <location>
        <begin position="432"/>
        <end position="456"/>
    </location>
</feature>
<comment type="similarity">
    <text evidence="1">Belongs to the peptidase A1 family.</text>
</comment>
<feature type="domain" description="Peptidase A1" evidence="5">
    <location>
        <begin position="42"/>
        <end position="391"/>
    </location>
</feature>
<dbReference type="PRINTS" id="PR00792">
    <property type="entry name" value="PEPSIN"/>
</dbReference>
<evidence type="ECO:0000313" key="6">
    <source>
        <dbReference type="EMBL" id="KAK4249860.1"/>
    </source>
</evidence>
<reference evidence="6" key="2">
    <citation type="submission" date="2023-05" db="EMBL/GenBank/DDBJ databases">
        <authorList>
            <consortium name="Lawrence Berkeley National Laboratory"/>
            <person name="Steindorff A."/>
            <person name="Hensen N."/>
            <person name="Bonometti L."/>
            <person name="Westerberg I."/>
            <person name="Brannstrom I.O."/>
            <person name="Guillou S."/>
            <person name="Cros-Aarteil S."/>
            <person name="Calhoun S."/>
            <person name="Haridas S."/>
            <person name="Kuo A."/>
            <person name="Mondo S."/>
            <person name="Pangilinan J."/>
            <person name="Riley R."/>
            <person name="Labutti K."/>
            <person name="Andreopoulos B."/>
            <person name="Lipzen A."/>
            <person name="Chen C."/>
            <person name="Yanf M."/>
            <person name="Daum C."/>
            <person name="Ng V."/>
            <person name="Clum A."/>
            <person name="Ohm R."/>
            <person name="Martin F."/>
            <person name="Silar P."/>
            <person name="Natvig D."/>
            <person name="Lalanne C."/>
            <person name="Gautier V."/>
            <person name="Ament-Velasquez S.L."/>
            <person name="Kruys A."/>
            <person name="Hutchinson M.I."/>
            <person name="Powell A.J."/>
            <person name="Barry K."/>
            <person name="Miller A.N."/>
            <person name="Grigoriev I.V."/>
            <person name="Debuchy R."/>
            <person name="Gladieux P."/>
            <person name="Thoren M.H."/>
            <person name="Johannesson H."/>
        </authorList>
    </citation>
    <scope>NUCLEOTIDE SEQUENCE</scope>
    <source>
        <strain evidence="6">CBS 359.72</strain>
    </source>
</reference>
<proteinExistence type="inferred from homology"/>
<reference evidence="6" key="1">
    <citation type="journal article" date="2023" name="Mol. Phylogenet. Evol.">
        <title>Genome-scale phylogeny and comparative genomics of the fungal order Sordariales.</title>
        <authorList>
            <person name="Hensen N."/>
            <person name="Bonometti L."/>
            <person name="Westerberg I."/>
            <person name="Brannstrom I.O."/>
            <person name="Guillou S."/>
            <person name="Cros-Aarteil S."/>
            <person name="Calhoun S."/>
            <person name="Haridas S."/>
            <person name="Kuo A."/>
            <person name="Mondo S."/>
            <person name="Pangilinan J."/>
            <person name="Riley R."/>
            <person name="LaButti K."/>
            <person name="Andreopoulos B."/>
            <person name="Lipzen A."/>
            <person name="Chen C."/>
            <person name="Yan M."/>
            <person name="Daum C."/>
            <person name="Ng V."/>
            <person name="Clum A."/>
            <person name="Steindorff A."/>
            <person name="Ohm R.A."/>
            <person name="Martin F."/>
            <person name="Silar P."/>
            <person name="Natvig D.O."/>
            <person name="Lalanne C."/>
            <person name="Gautier V."/>
            <person name="Ament-Velasquez S.L."/>
            <person name="Kruys A."/>
            <person name="Hutchinson M.I."/>
            <person name="Powell A.J."/>
            <person name="Barry K."/>
            <person name="Miller A.N."/>
            <person name="Grigoriev I.V."/>
            <person name="Debuchy R."/>
            <person name="Gladieux P."/>
            <person name="Hiltunen Thoren M."/>
            <person name="Johannesson H."/>
        </authorList>
    </citation>
    <scope>NUCLEOTIDE SEQUENCE</scope>
    <source>
        <strain evidence="6">CBS 359.72</strain>
    </source>
</reference>
<feature type="region of interest" description="Disordered" evidence="2">
    <location>
        <begin position="545"/>
        <end position="649"/>
    </location>
</feature>
<name>A0AAN7HS18_9PEZI</name>
<keyword evidence="7" id="KW-1185">Reference proteome</keyword>
<keyword evidence="4" id="KW-0732">Signal</keyword>
<evidence type="ECO:0000256" key="4">
    <source>
        <dbReference type="SAM" id="SignalP"/>
    </source>
</evidence>
<comment type="caution">
    <text evidence="6">The sequence shown here is derived from an EMBL/GenBank/DDBJ whole genome shotgun (WGS) entry which is preliminary data.</text>
</comment>
<keyword evidence="3" id="KW-0472">Membrane</keyword>
<dbReference type="CDD" id="cd05471">
    <property type="entry name" value="pepsin_like"/>
    <property type="match status" value="1"/>
</dbReference>
<dbReference type="GO" id="GO:0000324">
    <property type="term" value="C:fungal-type vacuole"/>
    <property type="evidence" value="ECO:0007669"/>
    <property type="project" value="TreeGrafter"/>
</dbReference>
<gene>
    <name evidence="6" type="ORF">C7999DRAFT_12409</name>
</gene>
<keyword evidence="3" id="KW-1133">Transmembrane helix</keyword>
<dbReference type="CDD" id="cd12087">
    <property type="entry name" value="TM_EGFR-like"/>
    <property type="match status" value="1"/>
</dbReference>
<dbReference type="Proteomes" id="UP001303647">
    <property type="component" value="Unassembled WGS sequence"/>
</dbReference>
<feature type="compositionally biased region" description="Basic and acidic residues" evidence="2">
    <location>
        <begin position="545"/>
        <end position="554"/>
    </location>
</feature>
<accession>A0AAN7HS18</accession>
<feature type="chain" id="PRO_5042952967" evidence="4">
    <location>
        <begin position="19"/>
        <end position="649"/>
    </location>
</feature>
<protein>
    <submittedName>
        <fullName evidence="6">Aspartic peptidase domain-containing protein</fullName>
    </submittedName>
</protein>
<feature type="region of interest" description="Disordered" evidence="2">
    <location>
        <begin position="406"/>
        <end position="428"/>
    </location>
</feature>
<dbReference type="GO" id="GO:0006508">
    <property type="term" value="P:proteolysis"/>
    <property type="evidence" value="ECO:0007669"/>
    <property type="project" value="InterPro"/>
</dbReference>
<evidence type="ECO:0000256" key="3">
    <source>
        <dbReference type="SAM" id="Phobius"/>
    </source>
</evidence>
<feature type="signal peptide" evidence="4">
    <location>
        <begin position="1"/>
        <end position="18"/>
    </location>
</feature>
<sequence length="649" mass="69318">MHFATLGAFVALIAGSYSRSSQPDPLVIPPSEYFEGNDGPWSTFDVRLGTPEQYVRVLVSTASPYSLVPFSEQACSTSVFITVPPDCAVSRGNLFDHNQSSTWHDVGLYGINQNGVGLEANLGYERRVQFGFESFAIGLTGPGLDNQTVGGIATAEPFYLGIFGINPQPLNFSTLGNHSTSSFFTTLKEKKKIPSLSWSYTAGAQYRLKQVYGQLIFGGYDTSRFKENLVSFSMADDITRDLVVALQSISYSGSTSATLLSDPINIMIDSTDPNLWLPPNVCDAFEEAFGLTLDNESGLYLVNETHRNTLLDWNAQVSFRLSDVKSGGDTVTIVLPYAAFDLTAKNPLVEKTSHYFPLRRANNSAQYTLGRTFLQEAYLSVDYERKIFNLSACAWNQGAEENIVAIPSRSDSNSADSGDPRTSSSSGLSSGAIAGIVVGSVIGTLLVGAILAVTILRKRRKWLGAGCAAAANKDLPPPDDSVLEGPVFNSSSSARHGSTPDSSVPYSAADISAATAGSRSSTTAAAACDARPASSAVGDVVGLDGRDTLVRPDTELDGNDTIVRGPSLPSVAENPTGVYELPGSDVVTDGNLDRRSDAELDKRPCSSPLVGSSRPRDAREQWKHSPPSPLTSTTDRNQAFGRDSLVSDL</sequence>
<dbReference type="InterPro" id="IPR033121">
    <property type="entry name" value="PEPTIDASE_A1"/>
</dbReference>
<feature type="region of interest" description="Disordered" evidence="2">
    <location>
        <begin position="474"/>
        <end position="504"/>
    </location>
</feature>
<dbReference type="PANTHER" id="PTHR47966">
    <property type="entry name" value="BETA-SITE APP-CLEAVING ENZYME, ISOFORM A-RELATED"/>
    <property type="match status" value="1"/>
</dbReference>
<dbReference type="InterPro" id="IPR021109">
    <property type="entry name" value="Peptidase_aspartic_dom_sf"/>
</dbReference>
<organism evidence="6 7">
    <name type="scientific">Corynascus novoguineensis</name>
    <dbReference type="NCBI Taxonomy" id="1126955"/>
    <lineage>
        <taxon>Eukaryota</taxon>
        <taxon>Fungi</taxon>
        <taxon>Dikarya</taxon>
        <taxon>Ascomycota</taxon>
        <taxon>Pezizomycotina</taxon>
        <taxon>Sordariomycetes</taxon>
        <taxon>Sordariomycetidae</taxon>
        <taxon>Sordariales</taxon>
        <taxon>Chaetomiaceae</taxon>
        <taxon>Corynascus</taxon>
    </lineage>
</organism>
<dbReference type="Pfam" id="PF00026">
    <property type="entry name" value="Asp"/>
    <property type="match status" value="1"/>
</dbReference>
<dbReference type="Gene3D" id="2.40.70.10">
    <property type="entry name" value="Acid Proteases"/>
    <property type="match status" value="2"/>
</dbReference>
<dbReference type="PANTHER" id="PTHR47966:SF51">
    <property type="entry name" value="BETA-SITE APP-CLEAVING ENZYME, ISOFORM A-RELATED"/>
    <property type="match status" value="1"/>
</dbReference>
<feature type="compositionally biased region" description="Basic and acidic residues" evidence="2">
    <location>
        <begin position="591"/>
        <end position="604"/>
    </location>
</feature>
<evidence type="ECO:0000313" key="7">
    <source>
        <dbReference type="Proteomes" id="UP001303647"/>
    </source>
</evidence>
<evidence type="ECO:0000256" key="2">
    <source>
        <dbReference type="SAM" id="MobiDB-lite"/>
    </source>
</evidence>
<dbReference type="SUPFAM" id="SSF50630">
    <property type="entry name" value="Acid proteases"/>
    <property type="match status" value="1"/>
</dbReference>
<feature type="compositionally biased region" description="Polar residues" evidence="2">
    <location>
        <begin position="488"/>
        <end position="504"/>
    </location>
</feature>
<feature type="compositionally biased region" description="Low complexity" evidence="2">
    <location>
        <begin position="414"/>
        <end position="428"/>
    </location>
</feature>
<dbReference type="PROSITE" id="PS51767">
    <property type="entry name" value="PEPTIDASE_A1"/>
    <property type="match status" value="1"/>
</dbReference>
<evidence type="ECO:0000259" key="5">
    <source>
        <dbReference type="PROSITE" id="PS51767"/>
    </source>
</evidence>